<evidence type="ECO:0000256" key="4">
    <source>
        <dbReference type="SAM" id="Phobius"/>
    </source>
</evidence>
<keyword evidence="6" id="KW-1185">Reference proteome</keyword>
<feature type="region of interest" description="Disordered" evidence="3">
    <location>
        <begin position="1578"/>
        <end position="1905"/>
    </location>
</feature>
<dbReference type="PANTHER" id="PTHR10582">
    <property type="entry name" value="TRANSIENT RECEPTOR POTENTIAL ION CHANNEL PROTEIN"/>
    <property type="match status" value="1"/>
</dbReference>
<keyword evidence="1" id="KW-0677">Repeat</keyword>
<evidence type="ECO:0000313" key="5">
    <source>
        <dbReference type="EMBL" id="KAG0265787.1"/>
    </source>
</evidence>
<dbReference type="GO" id="GO:0098703">
    <property type="term" value="P:calcium ion import across plasma membrane"/>
    <property type="evidence" value="ECO:0007669"/>
    <property type="project" value="TreeGrafter"/>
</dbReference>
<feature type="compositionally biased region" description="Pro residues" evidence="3">
    <location>
        <begin position="1677"/>
        <end position="1693"/>
    </location>
</feature>
<feature type="compositionally biased region" description="Acidic residues" evidence="3">
    <location>
        <begin position="1578"/>
        <end position="1602"/>
    </location>
</feature>
<feature type="coiled-coil region" evidence="2">
    <location>
        <begin position="1506"/>
        <end position="1533"/>
    </location>
</feature>
<gene>
    <name evidence="5" type="ORF">DFQ27_000360</name>
</gene>
<keyword evidence="2" id="KW-0175">Coiled coil</keyword>
<feature type="compositionally biased region" description="Low complexity" evidence="3">
    <location>
        <begin position="1835"/>
        <end position="1847"/>
    </location>
</feature>
<dbReference type="Proteomes" id="UP000807716">
    <property type="component" value="Unassembled WGS sequence"/>
</dbReference>
<evidence type="ECO:0000256" key="2">
    <source>
        <dbReference type="SAM" id="Coils"/>
    </source>
</evidence>
<dbReference type="GO" id="GO:0005216">
    <property type="term" value="F:monoatomic ion channel activity"/>
    <property type="evidence" value="ECO:0007669"/>
    <property type="project" value="InterPro"/>
</dbReference>
<feature type="transmembrane region" description="Helical" evidence="4">
    <location>
        <begin position="1286"/>
        <end position="1305"/>
    </location>
</feature>
<feature type="region of interest" description="Disordered" evidence="3">
    <location>
        <begin position="407"/>
        <end position="431"/>
    </location>
</feature>
<feature type="compositionally biased region" description="Polar residues" evidence="3">
    <location>
        <begin position="1889"/>
        <end position="1905"/>
    </location>
</feature>
<evidence type="ECO:0000313" key="6">
    <source>
        <dbReference type="Proteomes" id="UP000807716"/>
    </source>
</evidence>
<feature type="region of interest" description="Disordered" evidence="3">
    <location>
        <begin position="2032"/>
        <end position="2064"/>
    </location>
</feature>
<keyword evidence="4" id="KW-0812">Transmembrane</keyword>
<keyword evidence="4" id="KW-0472">Membrane</keyword>
<feature type="compositionally biased region" description="Polar residues" evidence="3">
    <location>
        <begin position="9"/>
        <end position="23"/>
    </location>
</feature>
<feature type="compositionally biased region" description="Low complexity" evidence="3">
    <location>
        <begin position="1694"/>
        <end position="1703"/>
    </location>
</feature>
<feature type="compositionally biased region" description="Low complexity" evidence="3">
    <location>
        <begin position="1948"/>
        <end position="1966"/>
    </location>
</feature>
<organism evidence="5 6">
    <name type="scientific">Actinomortierella ambigua</name>
    <dbReference type="NCBI Taxonomy" id="1343610"/>
    <lineage>
        <taxon>Eukaryota</taxon>
        <taxon>Fungi</taxon>
        <taxon>Fungi incertae sedis</taxon>
        <taxon>Mucoromycota</taxon>
        <taxon>Mortierellomycotina</taxon>
        <taxon>Mortierellomycetes</taxon>
        <taxon>Mortierellales</taxon>
        <taxon>Mortierellaceae</taxon>
        <taxon>Actinomortierella</taxon>
    </lineage>
</organism>
<feature type="transmembrane region" description="Helical" evidence="4">
    <location>
        <begin position="1359"/>
        <end position="1377"/>
    </location>
</feature>
<protein>
    <recommendedName>
        <fullName evidence="7">Ion transport domain-containing protein</fullName>
    </recommendedName>
</protein>
<evidence type="ECO:0000256" key="3">
    <source>
        <dbReference type="SAM" id="MobiDB-lite"/>
    </source>
</evidence>
<dbReference type="PANTHER" id="PTHR10582:SF2">
    <property type="entry name" value="INACTIVE"/>
    <property type="match status" value="1"/>
</dbReference>
<dbReference type="OrthoDB" id="2330027at2759"/>
<sequence length="2064" mass="229800">MTLFKSKSHQPGDSTVQLQPLEQTDNEGRHSPPGQSWSRNSYKPVELADLDAQGSGVGSSKVKMPTIEKGLSTILGLRGMGEKNTLPITNKICQRRYCLDDMSHTTRTKVFTAKAVERPQSFCPDEKDVLSLPHDTFAFKFEADFEYCPRGYYDIVWKLQPTEEFRSPNGFHFTVNVIYEGEADVSGSMEIAIGQNTLQGLTKGKWHYLILEDQLVVHPHAKRARVLISLSNNENELSQHYSGLLIEHIELRPSGTKVQTPGVLNVVVRDGPRAIGMVDTSNAPVGTEHISRLAFSQDSEYLAALTLFEDGARIQVWSLMELRGLRGPRCNASSMGAIAHIHHPGIQDLAIGLSISASGDQLAVFQEPRIGEWEAGSEIPKASFPLTLFLNPLIEQESVVVDVDSVRSAPAKPHSGPDGQRSPRSPGFNSQLSGPLDLTPFGYESAYLRDIVGYCTFLGKTKENEDLDPSNAGDSEASNSNTKKSLPKFVACNGSYLEVFTIDGTRWKHNQTITLSNLTPTLSRRITCKMMIDSMCPTMFMWLEDGGLNCSTWNLLTGGNVSHIHSLENASFKGSTFGGHNKMAISPHESIAALASVDGSLTTYFIKSGMAIDDRKFPGYKIEYVAFHSQDDQLFVVLRDTGTRQLSARILDSLQLRSEVEAYQVPIPTIGTTIISFMRRRGYFGRGVVCSAVGSRLRFHWTQAPNTSKMDRRSEDVVRAEPTETEFEAVFDESISYRLNTTPIRISSPGGEGKSYWLQRVELLEVSIESQVARIVFAFAPEPWTRWTTLDFTNPEGLISAYFMPCGTRFVVVGTQTIQIWNLPRQDEPRVSLQFIFSKPVEDPKEIQDNKFVGEYYETIETATFYQDIRHRTALMELTMTSNNKLKKIAIPGPLGAGARLAILYAFRSVHLLAAMYMFSTRNYQDLVNQLFYPFTFEEHADGIARFVKSHINRMITLNSMYPWEFPRMSDESKLDPNRKKQDVTSILTCLLDERHLRATNSSFIISLLSESNGEWIPRDHKFLNPILRAIARRDRLLVQSFLDYCVANAKKYHPSYLMPTIQCVDELAERYPELLVNLFRRASYISAHNHAYVATHAIIANSDYRFRFWEESSREYTEHARPVFHLRSQLPARSTTSWFNIKNIESTYSGKRDNTFPDDDKEAQRLREERVAAGEFNHKIYVAPFPKLSNYGPYVPWYRIETPDSPFSRLAGMNFFDSPAMTAVLEFKWHKFAFSNWLSRFLYLMVYYGIFLVITGFQISYYVAGNDSDGPLTVEQLSDRYMHSSGWRIAIKIDIALGCVMLLLEIREFIVNGWKYFRSPYNYIDVLAELLPLISCGKLLSRPNITDFGGGYEEPEQIWWMSFSILTIYMHIGGRWDPLDKNFDGDDVSFHAMMFVFFFFTAILLLNLLIALMNDAYNDSQQEGEQAWLKQWSEIMANIERVYLTGSELHNSNLFPDFVYYGAPEEEAEAYESQFIITSKNNLSIENQFVMDQLTGEHRSAQATRRTMQRDLSNLQQSYERVRRAQESVQKNMLTITALVGHCYRILDSSAPVPSADEIGDGGKVDEDEMDERLGYDLDDDEGLEFEDEDDDESADISTDEDEKKPSQAAEESQTSPAYERRKASQAAEQRPEGPAYESNKTSPIAEEDKQGLPSGEGKAGADDPVSSAPTGKVPAPSPPSSSEGPRPPTNIPLPASGAASRPPGPPSSAPAAIIPPPPSAPPHPAAGGPAPGASPMPPPTHTESPTTTSPTELEQITSPTPISQPTPAHGPPTRLYRKTPAATAPSAPRPVKTGGVSGGPRHTPSAPHAPRPVKTGGVSGAPRHTPSAPSRVSQSPTDTDSQSSPYGALPPQPPGRVTFEYGQLPGPSMSMPIMVGDGAAGWPTYLPPNQQQRPQAPWNPTTNPAEMQARIERSFLQRKKRKGAAKVGGGGASTDVSSAAEEDAASLRSLPSQTPLATSSSSSQVRRRRNHQAATGGPSSTPSTLPRGLDRRELLARTMSDTAMQDPLIFGGTPVRRHTALAEAFQADQQELHTLRPSDEDDTEEQEQHHIEYLDLGDEHTT</sequence>
<dbReference type="InterPro" id="IPR024862">
    <property type="entry name" value="TRPV"/>
</dbReference>
<feature type="region of interest" description="Disordered" evidence="3">
    <location>
        <begin position="1920"/>
        <end position="1991"/>
    </location>
</feature>
<keyword evidence="4" id="KW-1133">Transmembrane helix</keyword>
<dbReference type="SUPFAM" id="SSF50978">
    <property type="entry name" value="WD40 repeat-like"/>
    <property type="match status" value="1"/>
</dbReference>
<feature type="compositionally biased region" description="Basic and acidic residues" evidence="3">
    <location>
        <begin position="2048"/>
        <end position="2064"/>
    </location>
</feature>
<name>A0A9P6QG20_9FUNG</name>
<dbReference type="InterPro" id="IPR036322">
    <property type="entry name" value="WD40_repeat_dom_sf"/>
</dbReference>
<reference evidence="5" key="1">
    <citation type="journal article" date="2020" name="Fungal Divers.">
        <title>Resolving the Mortierellaceae phylogeny through synthesis of multi-gene phylogenetics and phylogenomics.</title>
        <authorList>
            <person name="Vandepol N."/>
            <person name="Liber J."/>
            <person name="Desiro A."/>
            <person name="Na H."/>
            <person name="Kennedy M."/>
            <person name="Barry K."/>
            <person name="Grigoriev I.V."/>
            <person name="Miller A.N."/>
            <person name="O'Donnell K."/>
            <person name="Stajich J.E."/>
            <person name="Bonito G."/>
        </authorList>
    </citation>
    <scope>NUCLEOTIDE SEQUENCE</scope>
    <source>
        <strain evidence="5">BC1065</strain>
    </source>
</reference>
<comment type="caution">
    <text evidence="5">The sequence shown here is derived from an EMBL/GenBank/DDBJ whole genome shotgun (WGS) entry which is preliminary data.</text>
</comment>
<evidence type="ECO:0000256" key="1">
    <source>
        <dbReference type="ARBA" id="ARBA00022737"/>
    </source>
</evidence>
<feature type="transmembrane region" description="Helical" evidence="4">
    <location>
        <begin position="1242"/>
        <end position="1266"/>
    </location>
</feature>
<proteinExistence type="predicted"/>
<feature type="compositionally biased region" description="Low complexity" evidence="3">
    <location>
        <begin position="1781"/>
        <end position="1792"/>
    </location>
</feature>
<feature type="compositionally biased region" description="Low complexity" evidence="3">
    <location>
        <begin position="1743"/>
        <end position="1763"/>
    </location>
</feature>
<dbReference type="GO" id="GO:0005886">
    <property type="term" value="C:plasma membrane"/>
    <property type="evidence" value="ECO:0007669"/>
    <property type="project" value="TreeGrafter"/>
</dbReference>
<evidence type="ECO:0008006" key="7">
    <source>
        <dbReference type="Google" id="ProtNLM"/>
    </source>
</evidence>
<feature type="region of interest" description="Disordered" evidence="3">
    <location>
        <begin position="1"/>
        <end position="41"/>
    </location>
</feature>
<feature type="compositionally biased region" description="Pro residues" evidence="3">
    <location>
        <begin position="1704"/>
        <end position="1726"/>
    </location>
</feature>
<feature type="transmembrane region" description="Helical" evidence="4">
    <location>
        <begin position="1389"/>
        <end position="1413"/>
    </location>
</feature>
<dbReference type="EMBL" id="JAAAJB010000108">
    <property type="protein sequence ID" value="KAG0265787.1"/>
    <property type="molecule type" value="Genomic_DNA"/>
</dbReference>
<accession>A0A9P6QG20</accession>